<dbReference type="EMBL" id="JAVREI010000001">
    <property type="protein sequence ID" value="MDT0274992.1"/>
    <property type="molecule type" value="Genomic_DNA"/>
</dbReference>
<organism evidence="5 6">
    <name type="scientific">Blastococcus goldschmidtiae</name>
    <dbReference type="NCBI Taxonomy" id="3075546"/>
    <lineage>
        <taxon>Bacteria</taxon>
        <taxon>Bacillati</taxon>
        <taxon>Actinomycetota</taxon>
        <taxon>Actinomycetes</taxon>
        <taxon>Geodermatophilales</taxon>
        <taxon>Geodermatophilaceae</taxon>
        <taxon>Blastococcus</taxon>
    </lineage>
</organism>
<comment type="caution">
    <text evidence="5">The sequence shown here is derived from an EMBL/GenBank/DDBJ whole genome shotgun (WGS) entry which is preliminary data.</text>
</comment>
<keyword evidence="2 5" id="KW-0012">Acyltransferase</keyword>
<comment type="catalytic activity">
    <reaction evidence="3">
        <text>N-terminal L-alanyl-[ribosomal protein bS18] + acetyl-CoA = N-terminal N(alpha)-acetyl-L-alanyl-[ribosomal protein bS18] + CoA + H(+)</text>
        <dbReference type="Rhea" id="RHEA:43756"/>
        <dbReference type="Rhea" id="RHEA-COMP:10676"/>
        <dbReference type="Rhea" id="RHEA-COMP:10677"/>
        <dbReference type="ChEBI" id="CHEBI:15378"/>
        <dbReference type="ChEBI" id="CHEBI:57287"/>
        <dbReference type="ChEBI" id="CHEBI:57288"/>
        <dbReference type="ChEBI" id="CHEBI:64718"/>
        <dbReference type="ChEBI" id="CHEBI:83683"/>
        <dbReference type="EC" id="2.3.1.266"/>
    </reaction>
</comment>
<gene>
    <name evidence="5" type="primary">rimI</name>
    <name evidence="5" type="ORF">RM425_03695</name>
</gene>
<dbReference type="EC" id="2.3.1.266" evidence="3"/>
<evidence type="ECO:0000313" key="6">
    <source>
        <dbReference type="Proteomes" id="UP001183222"/>
    </source>
</evidence>
<evidence type="ECO:0000256" key="3">
    <source>
        <dbReference type="RuleBase" id="RU363094"/>
    </source>
</evidence>
<dbReference type="Proteomes" id="UP001183222">
    <property type="component" value="Unassembled WGS sequence"/>
</dbReference>
<sequence>MTALRPMRLADLDAVMALEEELFAPDTWTAAMYREELAQTGTRHYLVADDEGAVVGYAGLIAYDDEAHVATIGVAGARQGEGIGAQLLDALLAEADRRSPVVLLEVRADNEHAQELYRRRGFTEIGRRRGYYQPSGTDAVVMRREKP</sequence>
<dbReference type="NCBIfam" id="TIGR01575">
    <property type="entry name" value="rimI"/>
    <property type="match status" value="1"/>
</dbReference>
<protein>
    <recommendedName>
        <fullName evidence="3">[Ribosomal protein bS18]-alanine N-acetyltransferase</fullName>
        <ecNumber evidence="3">2.3.1.266</ecNumber>
    </recommendedName>
</protein>
<keyword evidence="5" id="KW-0689">Ribosomal protein</keyword>
<keyword evidence="1 5" id="KW-0808">Transferase</keyword>
<dbReference type="PROSITE" id="PS51186">
    <property type="entry name" value="GNAT"/>
    <property type="match status" value="1"/>
</dbReference>
<dbReference type="GO" id="GO:0005840">
    <property type="term" value="C:ribosome"/>
    <property type="evidence" value="ECO:0007669"/>
    <property type="project" value="UniProtKB-KW"/>
</dbReference>
<dbReference type="SUPFAM" id="SSF55729">
    <property type="entry name" value="Acyl-CoA N-acyltransferases (Nat)"/>
    <property type="match status" value="1"/>
</dbReference>
<evidence type="ECO:0000256" key="1">
    <source>
        <dbReference type="ARBA" id="ARBA00022679"/>
    </source>
</evidence>
<dbReference type="CDD" id="cd04301">
    <property type="entry name" value="NAT_SF"/>
    <property type="match status" value="1"/>
</dbReference>
<comment type="function">
    <text evidence="3">Acetylates the N-terminal alanine of ribosomal protein bS18.</text>
</comment>
<dbReference type="PANTHER" id="PTHR43877">
    <property type="entry name" value="AMINOALKYLPHOSPHONATE N-ACETYLTRANSFERASE-RELATED-RELATED"/>
    <property type="match status" value="1"/>
</dbReference>
<dbReference type="InterPro" id="IPR000182">
    <property type="entry name" value="GNAT_dom"/>
</dbReference>
<dbReference type="GO" id="GO:0008999">
    <property type="term" value="F:protein-N-terminal-alanine acetyltransferase activity"/>
    <property type="evidence" value="ECO:0007669"/>
    <property type="project" value="UniProtKB-EC"/>
</dbReference>
<evidence type="ECO:0000313" key="5">
    <source>
        <dbReference type="EMBL" id="MDT0274992.1"/>
    </source>
</evidence>
<reference evidence="6" key="1">
    <citation type="submission" date="2023-07" db="EMBL/GenBank/DDBJ databases">
        <title>30 novel species of actinomycetes from the DSMZ collection.</title>
        <authorList>
            <person name="Nouioui I."/>
        </authorList>
    </citation>
    <scope>NUCLEOTIDE SEQUENCE [LARGE SCALE GENOMIC DNA]</scope>
    <source>
        <strain evidence="6">DSM 46792</strain>
    </source>
</reference>
<proteinExistence type="inferred from homology"/>
<comment type="similarity">
    <text evidence="3">Belongs to the acetyltransferase family. RimI subfamily.</text>
</comment>
<dbReference type="RefSeq" id="WP_311343809.1">
    <property type="nucleotide sequence ID" value="NZ_JAVREI010000001.1"/>
</dbReference>
<dbReference type="InterPro" id="IPR050832">
    <property type="entry name" value="Bact_Acetyltransf"/>
</dbReference>
<keyword evidence="3" id="KW-0963">Cytoplasm</keyword>
<evidence type="ECO:0000259" key="4">
    <source>
        <dbReference type="PROSITE" id="PS51186"/>
    </source>
</evidence>
<evidence type="ECO:0000256" key="2">
    <source>
        <dbReference type="ARBA" id="ARBA00023315"/>
    </source>
</evidence>
<name>A0ABU2K461_9ACTN</name>
<dbReference type="Pfam" id="PF00583">
    <property type="entry name" value="Acetyltransf_1"/>
    <property type="match status" value="1"/>
</dbReference>
<feature type="domain" description="N-acetyltransferase" evidence="4">
    <location>
        <begin position="2"/>
        <end position="147"/>
    </location>
</feature>
<comment type="subcellular location">
    <subcellularLocation>
        <location evidence="3">Cytoplasm</location>
    </subcellularLocation>
</comment>
<keyword evidence="5" id="KW-0687">Ribonucleoprotein</keyword>
<dbReference type="InterPro" id="IPR016181">
    <property type="entry name" value="Acyl_CoA_acyltransferase"/>
</dbReference>
<dbReference type="Gene3D" id="3.40.630.30">
    <property type="match status" value="1"/>
</dbReference>
<keyword evidence="6" id="KW-1185">Reference proteome</keyword>
<dbReference type="InterPro" id="IPR006464">
    <property type="entry name" value="AcTrfase_RimI/Ard1"/>
</dbReference>
<accession>A0ABU2K461</accession>